<dbReference type="STRING" id="1811193.A0O21_04070"/>
<protein>
    <submittedName>
        <fullName evidence="1">Uncharacterized protein</fullName>
    </submittedName>
</protein>
<gene>
    <name evidence="1" type="ORF">A0O21_04070</name>
</gene>
<accession>A0A172QA88</accession>
<evidence type="ECO:0000313" key="2">
    <source>
        <dbReference type="Proteomes" id="UP000077317"/>
    </source>
</evidence>
<reference evidence="1 2" key="1">
    <citation type="journal article" date="2016" name="Int. J. Syst. Evol. Microbiol.">
        <title>Streptococcuspantholopis sp. nov., isolated from faeces of the Tibetan antelope (Pantholops hodgsonii).</title>
        <authorList>
            <person name="Bai X."/>
            <person name="Xiong Y."/>
            <person name="Lu S."/>
            <person name="Jin D."/>
            <person name="Lai X."/>
            <person name="Yang J."/>
            <person name="Niu L."/>
            <person name="Hu S."/>
            <person name="Meng X."/>
            <person name="Pu J."/>
            <person name="Ye C."/>
            <person name="Xu J."/>
        </authorList>
    </citation>
    <scope>NUCLEOTIDE SEQUENCE [LARGE SCALE GENOMIC DNA]</scope>
    <source>
        <strain evidence="1 2">TA 26</strain>
    </source>
</reference>
<organism evidence="1 2">
    <name type="scientific">Streptococcus pantholopis</name>
    <dbReference type="NCBI Taxonomy" id="1811193"/>
    <lineage>
        <taxon>Bacteria</taxon>
        <taxon>Bacillati</taxon>
        <taxon>Bacillota</taxon>
        <taxon>Bacilli</taxon>
        <taxon>Lactobacillales</taxon>
        <taxon>Streptococcaceae</taxon>
        <taxon>Streptococcus</taxon>
    </lineage>
</organism>
<dbReference type="OrthoDB" id="2184460at2"/>
<dbReference type="AlphaFoldDB" id="A0A172QA88"/>
<dbReference type="KEGG" id="spat:A0O21_04070"/>
<evidence type="ECO:0000313" key="1">
    <source>
        <dbReference type="EMBL" id="AND80423.1"/>
    </source>
</evidence>
<dbReference type="EMBL" id="CP014699">
    <property type="protein sequence ID" value="AND80423.1"/>
    <property type="molecule type" value="Genomic_DNA"/>
</dbReference>
<keyword evidence="2" id="KW-1185">Reference proteome</keyword>
<proteinExistence type="predicted"/>
<name>A0A172QA88_9STRE</name>
<dbReference type="Proteomes" id="UP000077317">
    <property type="component" value="Chromosome"/>
</dbReference>
<reference evidence="2" key="2">
    <citation type="submission" date="2016-03" db="EMBL/GenBank/DDBJ databases">
        <title>Streptococcus antelopensis sp. nov., isolated from the feces of the Tibetan antelope (Pantholops hodgsonii) in Hoh Xil National Nature Reserve, Qinghai, China.</title>
        <authorList>
            <person name="Bai X."/>
        </authorList>
    </citation>
    <scope>NUCLEOTIDE SEQUENCE [LARGE SCALE GENOMIC DNA]</scope>
    <source>
        <strain evidence="2">TA 26</strain>
    </source>
</reference>
<sequence>MEKKKVDQLYQHGFQLLEEQIATYIKENYSGISKIEFSPIYIDGDGKFTMRTAYVIPIIYDNYGNKAKLGGRVENTNRVYAKHGLLNGISSLDFDINGNWIIYLDNSANGNQIDVSKYDHLPAKAKLSTNDFIDDNITSLVQANHLKGVFASKDGSSNTLIRYNTEIRWGK</sequence>